<evidence type="ECO:0000256" key="1">
    <source>
        <dbReference type="SAM" id="SignalP"/>
    </source>
</evidence>
<dbReference type="Proteomes" id="UP001187734">
    <property type="component" value="Unassembled WGS sequence"/>
</dbReference>
<dbReference type="AlphaFoldDB" id="A0AAE8SQ67"/>
<evidence type="ECO:0000313" key="3">
    <source>
        <dbReference type="Proteomes" id="UP001187734"/>
    </source>
</evidence>
<sequence length="70" mass="8215">MTPVIWPALILLVEAINHTYNSALNPHGSRPFRDKNPTKEPRPLHYRIDYYPPYRASSSNHITRRALYRA</sequence>
<keyword evidence="3" id="KW-1185">Reference proteome</keyword>
<dbReference type="EMBL" id="ONZP01001044">
    <property type="protein sequence ID" value="SPJ92823.1"/>
    <property type="molecule type" value="Genomic_DNA"/>
</dbReference>
<comment type="caution">
    <text evidence="2">The sequence shown here is derived from an EMBL/GenBank/DDBJ whole genome shotgun (WGS) entry which is preliminary data.</text>
</comment>
<proteinExistence type="predicted"/>
<protein>
    <recommendedName>
        <fullName evidence="4">Secreted protein</fullName>
    </recommendedName>
</protein>
<evidence type="ECO:0000313" key="2">
    <source>
        <dbReference type="EMBL" id="SPJ92823.1"/>
    </source>
</evidence>
<evidence type="ECO:0008006" key="4">
    <source>
        <dbReference type="Google" id="ProtNLM"/>
    </source>
</evidence>
<feature type="chain" id="PRO_5042062184" description="Secreted protein" evidence="1">
    <location>
        <begin position="16"/>
        <end position="70"/>
    </location>
</feature>
<organism evidence="2 3">
    <name type="scientific">Fusarium torulosum</name>
    <dbReference type="NCBI Taxonomy" id="33205"/>
    <lineage>
        <taxon>Eukaryota</taxon>
        <taxon>Fungi</taxon>
        <taxon>Dikarya</taxon>
        <taxon>Ascomycota</taxon>
        <taxon>Pezizomycotina</taxon>
        <taxon>Sordariomycetes</taxon>
        <taxon>Hypocreomycetidae</taxon>
        <taxon>Hypocreales</taxon>
        <taxon>Nectriaceae</taxon>
        <taxon>Fusarium</taxon>
    </lineage>
</organism>
<accession>A0AAE8SQ67</accession>
<name>A0AAE8SQ67_9HYPO</name>
<gene>
    <name evidence="2" type="ORF">FTOL_13788</name>
</gene>
<reference evidence="2" key="1">
    <citation type="submission" date="2018-03" db="EMBL/GenBank/DDBJ databases">
        <authorList>
            <person name="Guldener U."/>
        </authorList>
    </citation>
    <scope>NUCLEOTIDE SEQUENCE</scope>
</reference>
<keyword evidence="1" id="KW-0732">Signal</keyword>
<feature type="signal peptide" evidence="1">
    <location>
        <begin position="1"/>
        <end position="15"/>
    </location>
</feature>